<comment type="caution">
    <text evidence="12">The sequence shown here is derived from an EMBL/GenBank/DDBJ whole genome shotgun (WGS) entry which is preliminary data.</text>
</comment>
<dbReference type="Gene3D" id="3.40.50.10860">
    <property type="entry name" value="Leucine Dehydrogenase, chain A, domain 1"/>
    <property type="match status" value="1"/>
</dbReference>
<comment type="catalytic activity">
    <reaction evidence="7 8">
        <text>shikimate + NADP(+) = 3-dehydroshikimate + NADPH + H(+)</text>
        <dbReference type="Rhea" id="RHEA:17737"/>
        <dbReference type="ChEBI" id="CHEBI:15378"/>
        <dbReference type="ChEBI" id="CHEBI:16630"/>
        <dbReference type="ChEBI" id="CHEBI:36208"/>
        <dbReference type="ChEBI" id="CHEBI:57783"/>
        <dbReference type="ChEBI" id="CHEBI:58349"/>
        <dbReference type="EC" id="1.1.1.25"/>
    </reaction>
</comment>
<dbReference type="PANTHER" id="PTHR21089:SF1">
    <property type="entry name" value="BIFUNCTIONAL 3-DEHYDROQUINATE DEHYDRATASE_SHIKIMATE DEHYDROGENASE, CHLOROPLASTIC"/>
    <property type="match status" value="1"/>
</dbReference>
<feature type="binding site" evidence="8">
    <location>
        <begin position="15"/>
        <end position="17"/>
    </location>
    <ligand>
        <name>shikimate</name>
        <dbReference type="ChEBI" id="CHEBI:36208"/>
    </ligand>
</feature>
<protein>
    <recommendedName>
        <fullName evidence="2 8">Shikimate dehydrogenase (NADP(+))</fullName>
        <shortName evidence="8">SDH</shortName>
        <ecNumber evidence="2 8">1.1.1.25</ecNumber>
    </recommendedName>
</protein>
<gene>
    <name evidence="8" type="primary">aroE</name>
    <name evidence="12" type="ORF">CLV44_11158</name>
</gene>
<dbReference type="EMBL" id="PYGI01000011">
    <property type="protein sequence ID" value="PSL13648.1"/>
    <property type="molecule type" value="Genomic_DNA"/>
</dbReference>
<dbReference type="InterPro" id="IPR036291">
    <property type="entry name" value="NAD(P)-bd_dom_sf"/>
</dbReference>
<dbReference type="FunFam" id="3.40.50.720:FF:000104">
    <property type="entry name" value="Shikimate dehydrogenase (NADP(+))"/>
    <property type="match status" value="1"/>
</dbReference>
<accession>A0A2P8EW31</accession>
<evidence type="ECO:0000256" key="8">
    <source>
        <dbReference type="HAMAP-Rule" id="MF_00222"/>
    </source>
</evidence>
<dbReference type="NCBIfam" id="TIGR00507">
    <property type="entry name" value="aroE"/>
    <property type="match status" value="1"/>
</dbReference>
<dbReference type="HAMAP" id="MF_00222">
    <property type="entry name" value="Shikimate_DH_AroE"/>
    <property type="match status" value="1"/>
</dbReference>
<dbReference type="CDD" id="cd01065">
    <property type="entry name" value="NAD_bind_Shikimate_DH"/>
    <property type="match status" value="1"/>
</dbReference>
<evidence type="ECO:0000256" key="3">
    <source>
        <dbReference type="ARBA" id="ARBA00022605"/>
    </source>
</evidence>
<evidence type="ECO:0000259" key="11">
    <source>
        <dbReference type="Pfam" id="PF18317"/>
    </source>
</evidence>
<feature type="binding site" evidence="8">
    <location>
        <position position="216"/>
    </location>
    <ligand>
        <name>NADP(+)</name>
        <dbReference type="ChEBI" id="CHEBI:58349"/>
    </ligand>
</feature>
<keyword evidence="13" id="KW-1185">Reference proteome</keyword>
<dbReference type="InterPro" id="IPR013708">
    <property type="entry name" value="Shikimate_DH-bd_N"/>
</dbReference>
<reference evidence="12 13" key="1">
    <citation type="submission" date="2018-03" db="EMBL/GenBank/DDBJ databases">
        <title>Genomic Encyclopedia of Archaeal and Bacterial Type Strains, Phase II (KMG-II): from individual species to whole genera.</title>
        <authorList>
            <person name="Goeker M."/>
        </authorList>
    </citation>
    <scope>NUCLEOTIDE SEQUENCE [LARGE SCALE GENOMIC DNA]</scope>
    <source>
        <strain evidence="12 13">DSM 17586</strain>
    </source>
</reference>
<dbReference type="InterPro" id="IPR046346">
    <property type="entry name" value="Aminoacid_DH-like_N_sf"/>
</dbReference>
<feature type="domain" description="Quinate/shikimate 5-dehydrogenase/glutamyl-tRNA reductase" evidence="9">
    <location>
        <begin position="111"/>
        <end position="194"/>
    </location>
</feature>
<evidence type="ECO:0000256" key="5">
    <source>
        <dbReference type="ARBA" id="ARBA00023002"/>
    </source>
</evidence>
<keyword evidence="4 8" id="KW-0521">NADP</keyword>
<dbReference type="OrthoDB" id="9776868at2"/>
<dbReference type="RefSeq" id="WP_106591795.1">
    <property type="nucleotide sequence ID" value="NZ_PYGI01000011.1"/>
</dbReference>
<dbReference type="AlphaFoldDB" id="A0A2P8EW31"/>
<feature type="binding site" evidence="8">
    <location>
        <position position="62"/>
    </location>
    <ligand>
        <name>shikimate</name>
        <dbReference type="ChEBI" id="CHEBI:36208"/>
    </ligand>
</feature>
<feature type="binding site" evidence="8">
    <location>
        <position position="218"/>
    </location>
    <ligand>
        <name>shikimate</name>
        <dbReference type="ChEBI" id="CHEBI:36208"/>
    </ligand>
</feature>
<evidence type="ECO:0000256" key="6">
    <source>
        <dbReference type="ARBA" id="ARBA00023141"/>
    </source>
</evidence>
<dbReference type="UniPathway" id="UPA00053">
    <property type="reaction ID" value="UER00087"/>
</dbReference>
<proteinExistence type="inferred from homology"/>
<dbReference type="GO" id="GO:0050661">
    <property type="term" value="F:NADP binding"/>
    <property type="evidence" value="ECO:0007669"/>
    <property type="project" value="InterPro"/>
</dbReference>
<name>A0A2P8EW31_9GAMM</name>
<dbReference type="PANTHER" id="PTHR21089">
    <property type="entry name" value="SHIKIMATE DEHYDROGENASE"/>
    <property type="match status" value="1"/>
</dbReference>
<feature type="binding site" evidence="8">
    <location>
        <position position="240"/>
    </location>
    <ligand>
        <name>NADP(+)</name>
        <dbReference type="ChEBI" id="CHEBI:58349"/>
    </ligand>
</feature>
<dbReference type="InterPro" id="IPR022893">
    <property type="entry name" value="Shikimate_DH_fam"/>
</dbReference>
<dbReference type="Gene3D" id="3.40.50.720">
    <property type="entry name" value="NAD(P)-binding Rossmann-like Domain"/>
    <property type="match status" value="1"/>
</dbReference>
<keyword evidence="5 8" id="KW-0560">Oxidoreductase</keyword>
<evidence type="ECO:0000256" key="7">
    <source>
        <dbReference type="ARBA" id="ARBA00049442"/>
    </source>
</evidence>
<dbReference type="Pfam" id="PF08501">
    <property type="entry name" value="Shikimate_dh_N"/>
    <property type="match status" value="1"/>
</dbReference>
<dbReference type="EC" id="1.1.1.25" evidence="2 8"/>
<evidence type="ECO:0000313" key="12">
    <source>
        <dbReference type="EMBL" id="PSL13648.1"/>
    </source>
</evidence>
<evidence type="ECO:0000259" key="9">
    <source>
        <dbReference type="Pfam" id="PF01488"/>
    </source>
</evidence>
<dbReference type="FunFam" id="3.40.50.10860:FF:000006">
    <property type="entry name" value="Shikimate dehydrogenase (NADP(+))"/>
    <property type="match status" value="1"/>
</dbReference>
<dbReference type="InterPro" id="IPR011342">
    <property type="entry name" value="Shikimate_DH"/>
</dbReference>
<dbReference type="SUPFAM" id="SSF53223">
    <property type="entry name" value="Aminoacid dehydrogenase-like, N-terminal domain"/>
    <property type="match status" value="1"/>
</dbReference>
<evidence type="ECO:0000256" key="1">
    <source>
        <dbReference type="ARBA" id="ARBA00004871"/>
    </source>
</evidence>
<dbReference type="GO" id="GO:0019632">
    <property type="term" value="P:shikimate metabolic process"/>
    <property type="evidence" value="ECO:0007669"/>
    <property type="project" value="InterPro"/>
</dbReference>
<dbReference type="InterPro" id="IPR006151">
    <property type="entry name" value="Shikm_DH/Glu-tRNA_Rdtase"/>
</dbReference>
<sequence length="276" mass="29349">MNDRYAVFGNPIAHSKSPQIHARFAGQTGQDLIYTAEHIEEAVFETAVQCFLQGDGKGLNITVPFKERAWALAQWRSDRAELAGAVNTLYRLEDGRIAGDNTDGLGLVRDLADNNSVQLSNARVLVLGAGGAVRGVLQPLLAAGVASILIANRTPARAETLAELFADDGRVQACGFEQVPAETFDVIINGTSASLQGELPPIPAATVGSTTACYDMMYAAEPTPFCRWAAELNAGRVIDGLGMLVEQAAESFRIWRGVRPDTAPVIADLRAALQAG</sequence>
<evidence type="ECO:0000256" key="2">
    <source>
        <dbReference type="ARBA" id="ARBA00012962"/>
    </source>
</evidence>
<dbReference type="Pfam" id="PF01488">
    <property type="entry name" value="Shikimate_DH"/>
    <property type="match status" value="1"/>
</dbReference>
<dbReference type="NCBIfam" id="NF001310">
    <property type="entry name" value="PRK00258.1-2"/>
    <property type="match status" value="1"/>
</dbReference>
<dbReference type="GO" id="GO:0005829">
    <property type="term" value="C:cytosol"/>
    <property type="evidence" value="ECO:0007669"/>
    <property type="project" value="TreeGrafter"/>
</dbReference>
<comment type="similarity">
    <text evidence="8">Belongs to the shikimate dehydrogenase family.</text>
</comment>
<feature type="domain" description="SDH C-terminal" evidence="11">
    <location>
        <begin position="240"/>
        <end position="267"/>
    </location>
</feature>
<feature type="binding site" evidence="8">
    <location>
        <position position="78"/>
    </location>
    <ligand>
        <name>NADP(+)</name>
        <dbReference type="ChEBI" id="CHEBI:58349"/>
    </ligand>
</feature>
<evidence type="ECO:0000256" key="4">
    <source>
        <dbReference type="ARBA" id="ARBA00022857"/>
    </source>
</evidence>
<feature type="active site" description="Proton acceptor" evidence="8">
    <location>
        <position position="66"/>
    </location>
</feature>
<feature type="binding site" evidence="8">
    <location>
        <begin position="128"/>
        <end position="132"/>
    </location>
    <ligand>
        <name>NADP(+)</name>
        <dbReference type="ChEBI" id="CHEBI:58349"/>
    </ligand>
</feature>
<dbReference type="SUPFAM" id="SSF51735">
    <property type="entry name" value="NAD(P)-binding Rossmann-fold domains"/>
    <property type="match status" value="1"/>
</dbReference>
<feature type="domain" description="Shikimate dehydrogenase substrate binding N-terminal" evidence="10">
    <location>
        <begin position="7"/>
        <end position="89"/>
    </location>
</feature>
<dbReference type="GO" id="GO:0009073">
    <property type="term" value="P:aromatic amino acid family biosynthetic process"/>
    <property type="evidence" value="ECO:0007669"/>
    <property type="project" value="UniProtKB-KW"/>
</dbReference>
<keyword evidence="6 8" id="KW-0057">Aromatic amino acid biosynthesis</keyword>
<feature type="binding site" evidence="8">
    <location>
        <position position="87"/>
    </location>
    <ligand>
        <name>shikimate</name>
        <dbReference type="ChEBI" id="CHEBI:36208"/>
    </ligand>
</feature>
<keyword evidence="3 8" id="KW-0028">Amino-acid biosynthesis</keyword>
<dbReference type="Proteomes" id="UP000242133">
    <property type="component" value="Unassembled WGS sequence"/>
</dbReference>
<dbReference type="Pfam" id="PF18317">
    <property type="entry name" value="SDH_C"/>
    <property type="match status" value="1"/>
</dbReference>
<comment type="pathway">
    <text evidence="1 8">Metabolic intermediate biosynthesis; chorismate biosynthesis; chorismate from D-erythrose 4-phosphate and phosphoenolpyruvate: step 4/7.</text>
</comment>
<feature type="binding site" evidence="8">
    <location>
        <position position="247"/>
    </location>
    <ligand>
        <name>shikimate</name>
        <dbReference type="ChEBI" id="CHEBI:36208"/>
    </ligand>
</feature>
<comment type="function">
    <text evidence="8">Involved in the biosynthesis of the chorismate, which leads to the biosynthesis of aromatic amino acids. Catalyzes the reversible NADPH linked reduction of 3-dehydroshikimate (DHSA) to yield shikimate (SA).</text>
</comment>
<dbReference type="InterPro" id="IPR041121">
    <property type="entry name" value="SDH_C"/>
</dbReference>
<organism evidence="12 13">
    <name type="scientific">Marinobacterium halophilum</name>
    <dbReference type="NCBI Taxonomy" id="267374"/>
    <lineage>
        <taxon>Bacteria</taxon>
        <taxon>Pseudomonadati</taxon>
        <taxon>Pseudomonadota</taxon>
        <taxon>Gammaproteobacteria</taxon>
        <taxon>Oceanospirillales</taxon>
        <taxon>Oceanospirillaceae</taxon>
        <taxon>Marinobacterium</taxon>
    </lineage>
</organism>
<evidence type="ECO:0000259" key="10">
    <source>
        <dbReference type="Pfam" id="PF08501"/>
    </source>
</evidence>
<feature type="binding site" evidence="8">
    <location>
        <begin position="152"/>
        <end position="157"/>
    </location>
    <ligand>
        <name>NADP(+)</name>
        <dbReference type="ChEBI" id="CHEBI:58349"/>
    </ligand>
</feature>
<comment type="subunit">
    <text evidence="8">Homodimer.</text>
</comment>
<dbReference type="GO" id="GO:0009423">
    <property type="term" value="P:chorismate biosynthetic process"/>
    <property type="evidence" value="ECO:0007669"/>
    <property type="project" value="UniProtKB-UniRule"/>
</dbReference>
<evidence type="ECO:0000313" key="13">
    <source>
        <dbReference type="Proteomes" id="UP000242133"/>
    </source>
</evidence>
<dbReference type="GO" id="GO:0004764">
    <property type="term" value="F:shikimate 3-dehydrogenase (NADP+) activity"/>
    <property type="evidence" value="ECO:0007669"/>
    <property type="project" value="UniProtKB-UniRule"/>
</dbReference>
<dbReference type="GO" id="GO:0008652">
    <property type="term" value="P:amino acid biosynthetic process"/>
    <property type="evidence" value="ECO:0007669"/>
    <property type="project" value="UniProtKB-KW"/>
</dbReference>
<feature type="binding site" evidence="8">
    <location>
        <position position="103"/>
    </location>
    <ligand>
        <name>shikimate</name>
        <dbReference type="ChEBI" id="CHEBI:36208"/>
    </ligand>
</feature>